<gene>
    <name evidence="1" type="ORF">METZ01_LOCUS444366</name>
</gene>
<name>A0A382Z7P0_9ZZZZ</name>
<feature type="non-terminal residue" evidence="1">
    <location>
        <position position="158"/>
    </location>
</feature>
<organism evidence="1">
    <name type="scientific">marine metagenome</name>
    <dbReference type="NCBI Taxonomy" id="408172"/>
    <lineage>
        <taxon>unclassified sequences</taxon>
        <taxon>metagenomes</taxon>
        <taxon>ecological metagenomes</taxon>
    </lineage>
</organism>
<evidence type="ECO:0000313" key="1">
    <source>
        <dbReference type="EMBL" id="SVD91512.1"/>
    </source>
</evidence>
<proteinExistence type="predicted"/>
<dbReference type="EMBL" id="UINC01181693">
    <property type="protein sequence ID" value="SVD91512.1"/>
    <property type="molecule type" value="Genomic_DNA"/>
</dbReference>
<sequence>MVRLTIFLLLFGFTSLSTLYAQEESLYRNEDLQIQLSVSPEEYELRSDPASFAFGWKGALCEVSSKDSMVGGVLLHFPAAMKAQKYVQWREKSWKASPSVKTFDRVAETEWKKEIGYWLIVEHVMEYEDYDYHYLTLYLAHKRHNFELVLWVSDTIWA</sequence>
<reference evidence="1" key="1">
    <citation type="submission" date="2018-05" db="EMBL/GenBank/DDBJ databases">
        <authorList>
            <person name="Lanie J.A."/>
            <person name="Ng W.-L."/>
            <person name="Kazmierczak K.M."/>
            <person name="Andrzejewski T.M."/>
            <person name="Davidsen T.M."/>
            <person name="Wayne K.J."/>
            <person name="Tettelin H."/>
            <person name="Glass J.I."/>
            <person name="Rusch D."/>
            <person name="Podicherti R."/>
            <person name="Tsui H.-C.T."/>
            <person name="Winkler M.E."/>
        </authorList>
    </citation>
    <scope>NUCLEOTIDE SEQUENCE</scope>
</reference>
<protein>
    <submittedName>
        <fullName evidence="1">Uncharacterized protein</fullName>
    </submittedName>
</protein>
<accession>A0A382Z7P0</accession>
<dbReference type="AlphaFoldDB" id="A0A382Z7P0"/>